<accession>A0ABT2DQV1</accession>
<dbReference type="EMBL" id="JANTOO010000014">
    <property type="protein sequence ID" value="MCS1397262.1"/>
    <property type="molecule type" value="Genomic_DNA"/>
</dbReference>
<evidence type="ECO:0000256" key="1">
    <source>
        <dbReference type="ARBA" id="ARBA00022729"/>
    </source>
</evidence>
<dbReference type="SUPFAM" id="SSF117074">
    <property type="entry name" value="Hypothetical protein PA1324"/>
    <property type="match status" value="1"/>
</dbReference>
<comment type="caution">
    <text evidence="4">The sequence shown here is derived from an EMBL/GenBank/DDBJ whole genome shotgun (WGS) entry which is preliminary data.</text>
</comment>
<dbReference type="InterPro" id="IPR001119">
    <property type="entry name" value="SLH_dom"/>
</dbReference>
<keyword evidence="5" id="KW-1185">Reference proteome</keyword>
<proteinExistence type="predicted"/>
<reference evidence="4 5" key="1">
    <citation type="submission" date="2022-08" db="EMBL/GenBank/DDBJ databases">
        <title>Lysinibacillus sequencing.</title>
        <authorList>
            <person name="Dunlap C."/>
        </authorList>
    </citation>
    <scope>NUCLEOTIDE SEQUENCE [LARGE SCALE GENOMIC DNA]</scope>
    <source>
        <strain evidence="4 5">PB211</strain>
    </source>
</reference>
<evidence type="ECO:0000313" key="5">
    <source>
        <dbReference type="Proteomes" id="UP001525021"/>
    </source>
</evidence>
<evidence type="ECO:0000313" key="4">
    <source>
        <dbReference type="EMBL" id="MCS1397262.1"/>
    </source>
</evidence>
<dbReference type="RefSeq" id="WP_012295050.1">
    <property type="nucleotide sequence ID" value="NZ_JANTOO010000014.1"/>
</dbReference>
<keyword evidence="1 2" id="KW-0732">Signal</keyword>
<protein>
    <submittedName>
        <fullName evidence="4">S-layer homology domain-containing protein</fullName>
    </submittedName>
</protein>
<dbReference type="Proteomes" id="UP001525021">
    <property type="component" value="Unassembled WGS sequence"/>
</dbReference>
<name>A0ABT2DQV1_9BACI</name>
<dbReference type="PANTHER" id="PTHR43308">
    <property type="entry name" value="OUTER MEMBRANE PROTEIN ALPHA-RELATED"/>
    <property type="match status" value="1"/>
</dbReference>
<feature type="domain" description="SLH" evidence="3">
    <location>
        <begin position="115"/>
        <end position="174"/>
    </location>
</feature>
<organism evidence="4 5">
    <name type="scientific">Lysinibacillus pinottii</name>
    <dbReference type="NCBI Taxonomy" id="2973932"/>
    <lineage>
        <taxon>Bacteria</taxon>
        <taxon>Bacillati</taxon>
        <taxon>Bacillota</taxon>
        <taxon>Bacilli</taxon>
        <taxon>Bacillales</taxon>
        <taxon>Bacillaceae</taxon>
        <taxon>Lysinibacillus</taxon>
    </lineage>
</organism>
<evidence type="ECO:0000256" key="2">
    <source>
        <dbReference type="SAM" id="SignalP"/>
    </source>
</evidence>
<dbReference type="PANTHER" id="PTHR43308:SF5">
    <property type="entry name" value="S-LAYER PROTEIN _ PEPTIDOGLYCAN ENDO-BETA-N-ACETYLGLUCOSAMINIDASE"/>
    <property type="match status" value="1"/>
</dbReference>
<dbReference type="Pfam" id="PF00395">
    <property type="entry name" value="SLH"/>
    <property type="match status" value="2"/>
</dbReference>
<gene>
    <name evidence="4" type="ORF">NXZ79_14615</name>
</gene>
<dbReference type="PROSITE" id="PS51272">
    <property type="entry name" value="SLH"/>
    <property type="match status" value="2"/>
</dbReference>
<feature type="chain" id="PRO_5046191882" evidence="2">
    <location>
        <begin position="27"/>
        <end position="330"/>
    </location>
</feature>
<dbReference type="InterPro" id="IPR051465">
    <property type="entry name" value="Cell_Envelope_Struct_Comp"/>
</dbReference>
<feature type="signal peptide" evidence="2">
    <location>
        <begin position="1"/>
        <end position="26"/>
    </location>
</feature>
<evidence type="ECO:0000259" key="3">
    <source>
        <dbReference type="PROSITE" id="PS51272"/>
    </source>
</evidence>
<sequence length="330" mass="36556">MRKVLCSLFFVLILSILSFNSSEVNAAEKVSNRAESIVEIGKLLGLDGTQRATQFKDVPKSHYASGYIQSAVDKGIVSGYSDGTFKPSQELTRAHIAIFISRAFGSKLPTGNATFKDVPRENSAYNAIQQLVAAGITAGYSDGTFKPNNKLTQTHLKAFINRTEQYIKSGKVSSNPNTSNTSRGNGAIKGTVVWKYNDFIGTLGDTGATVYLFSTTATYPSYTKQELFDWLDNKTELKNVYRTLVDKNGNYSINSIPSGTYIAVISSKNAKRNISEPLNSHSQLKSIFGNYNYKVFEDNTMFLYKHQIKNIEITNNTTVDFSNDFGYTAW</sequence>
<feature type="domain" description="SLH" evidence="3">
    <location>
        <begin position="51"/>
        <end position="114"/>
    </location>
</feature>